<dbReference type="InterPro" id="IPR012910">
    <property type="entry name" value="Plug_dom"/>
</dbReference>
<evidence type="ECO:0000259" key="11">
    <source>
        <dbReference type="Pfam" id="PF07715"/>
    </source>
</evidence>
<evidence type="ECO:0000256" key="9">
    <source>
        <dbReference type="RuleBase" id="RU003357"/>
    </source>
</evidence>
<feature type="domain" description="TonB-dependent receptor plug" evidence="11">
    <location>
        <begin position="21"/>
        <end position="133"/>
    </location>
</feature>
<keyword evidence="6 8" id="KW-0472">Membrane</keyword>
<keyword evidence="5 9" id="KW-0798">TonB box</keyword>
<comment type="similarity">
    <text evidence="8 9">Belongs to the TonB-dependent receptor family.</text>
</comment>
<keyword evidence="4 8" id="KW-0812">Transmembrane</keyword>
<evidence type="ECO:0000256" key="2">
    <source>
        <dbReference type="ARBA" id="ARBA00022448"/>
    </source>
</evidence>
<evidence type="ECO:0000256" key="1">
    <source>
        <dbReference type="ARBA" id="ARBA00004571"/>
    </source>
</evidence>
<dbReference type="OrthoDB" id="7051241at2"/>
<dbReference type="Pfam" id="PF07715">
    <property type="entry name" value="Plug"/>
    <property type="match status" value="1"/>
</dbReference>
<feature type="domain" description="TonB-dependent receptor-like beta-barrel" evidence="10">
    <location>
        <begin position="579"/>
        <end position="1040"/>
    </location>
</feature>
<dbReference type="InterPro" id="IPR036942">
    <property type="entry name" value="Beta-barrel_TonB_sf"/>
</dbReference>
<sequence length="1069" mass="114325">MPVRCWPARWPAWCRPRKRPPPPITTVDAAALRALGNSDPTATLRQIPALLASGTVADFLERGGGGVGQATLNLGQLGDNRTLVLVDGYRHVAGVAGRQTVDVATIPNALIERVDVLTGGASAVYGADAVTGVVNYVLKKDFQGLNLNAQFGISDFGDSQTYRLEGTWGTNFADGRGNITFSAGYTKDEEILFSARPFTANNGRGNNSTTYNNPLKRFQKGDIVAATMPSFANYYRVGGPGPRTSRISFGPLIPTAAQAATLFPGVTLTAAEQALIARAAGAPTLVIGAQPAFGISSNAGLIFRADFARFTTDLNNNGIADCNESYVGWTGFGGGGCYISTPGGGVRIFQDGIISTSQNQFGGDGAPERVNAQSLIPGSERIYFNFRGNYEVSPAAELFVDAKYTRNSAISRSAYNSFYDTLLITPDNPFIPAALQAEANAAGGLRVSRDMTDLGDGISRARRETYRIVAGVRGEVTPHLNYELVGNWGRTDNSTTFENAVLYDRLFAAIDVVRGPNGQPVCRVSTGSTTPHPGSETFPLIAPGFFTFRPGDGTCVPANILAGANSISAAAADWITAPTTNRFRLEQTVLTALITGDTGGFLNLPGGAVQFALGAEYRKELSRSTFDPLVLGIIPQTGPANIVGRFIGDVEPTNQSLIFDPTNRTNNAGGSFDVKEVFGEVKLPILKDTPFFHELSLGAAGRYADYSTVGGAFTWNVNGTWAPITDIRFRGTYARAIRAPNITELFDPAQGTTFRPSDPCDLALRSANPNRNANCLAAATALGIANPSTFLATYSDPLTGRFGGTISGNPNLQEETATTFTVGTVIQPSFVPGLSLSADYYSIKITNAIQALTAQNIVDTCYDNTQFPNSFCGLFDRIGPTAPGNTAANQPNLFGFRTMHQTQLNFAKIETAGVDFSVNYRFTLWDENNFSLGLNGNWTKQVNRFFDPTNLNNVNPALRELSVPEWSGVGSINYNRGAFSFGYNVQYIQSTAVAGAIQIETIDTQFGAAGFAPDYWIHNVNFNVDIVDDRFSVYGGINNLTNAAPYLSSSAYPVSGVGRFYFLGIRAKL</sequence>
<accession>A0A255YSH7</accession>
<organism evidence="12 13">
    <name type="scientific">Sandarakinorhabdus cyanobacteriorum</name>
    <dbReference type="NCBI Taxonomy" id="1981098"/>
    <lineage>
        <taxon>Bacteria</taxon>
        <taxon>Pseudomonadati</taxon>
        <taxon>Pseudomonadota</taxon>
        <taxon>Alphaproteobacteria</taxon>
        <taxon>Sphingomonadales</taxon>
        <taxon>Sphingosinicellaceae</taxon>
        <taxon>Sandarakinorhabdus</taxon>
    </lineage>
</organism>
<evidence type="ECO:0000313" key="12">
    <source>
        <dbReference type="EMBL" id="OYQ32167.1"/>
    </source>
</evidence>
<dbReference type="PANTHER" id="PTHR47234:SF2">
    <property type="entry name" value="TONB-DEPENDENT RECEPTOR"/>
    <property type="match status" value="1"/>
</dbReference>
<dbReference type="PANTHER" id="PTHR47234">
    <property type="match status" value="1"/>
</dbReference>
<dbReference type="InterPro" id="IPR039426">
    <property type="entry name" value="TonB-dep_rcpt-like"/>
</dbReference>
<keyword evidence="12" id="KW-0675">Receptor</keyword>
<evidence type="ECO:0000256" key="6">
    <source>
        <dbReference type="ARBA" id="ARBA00023136"/>
    </source>
</evidence>
<evidence type="ECO:0000256" key="7">
    <source>
        <dbReference type="ARBA" id="ARBA00023237"/>
    </source>
</evidence>
<dbReference type="InterPro" id="IPR037066">
    <property type="entry name" value="Plug_dom_sf"/>
</dbReference>
<dbReference type="SUPFAM" id="SSF56935">
    <property type="entry name" value="Porins"/>
    <property type="match status" value="1"/>
</dbReference>
<protein>
    <submittedName>
        <fullName evidence="12">TonB-dependent receptor</fullName>
    </submittedName>
</protein>
<dbReference type="PROSITE" id="PS52016">
    <property type="entry name" value="TONB_DEPENDENT_REC_3"/>
    <property type="match status" value="1"/>
</dbReference>
<evidence type="ECO:0000259" key="10">
    <source>
        <dbReference type="Pfam" id="PF00593"/>
    </source>
</evidence>
<dbReference type="AlphaFoldDB" id="A0A255YSH7"/>
<dbReference type="Gene3D" id="2.170.130.10">
    <property type="entry name" value="TonB-dependent receptor, plug domain"/>
    <property type="match status" value="1"/>
</dbReference>
<evidence type="ECO:0000256" key="5">
    <source>
        <dbReference type="ARBA" id="ARBA00023077"/>
    </source>
</evidence>
<comment type="subcellular location">
    <subcellularLocation>
        <location evidence="1 8">Cell outer membrane</location>
        <topology evidence="1 8">Multi-pass membrane protein</topology>
    </subcellularLocation>
</comment>
<reference evidence="12 13" key="1">
    <citation type="submission" date="2017-07" db="EMBL/GenBank/DDBJ databases">
        <title>Sandarakinorhabdus cyanobacteriorum sp. nov., a novel bacterium isolated from cyanobacterial aggregates in a eutrophic lake.</title>
        <authorList>
            <person name="Cai H."/>
        </authorList>
    </citation>
    <scope>NUCLEOTIDE SEQUENCE [LARGE SCALE GENOMIC DNA]</scope>
    <source>
        <strain evidence="12 13">TH057</strain>
    </source>
</reference>
<dbReference type="Gene3D" id="2.40.170.20">
    <property type="entry name" value="TonB-dependent receptor, beta-barrel domain"/>
    <property type="match status" value="1"/>
</dbReference>
<dbReference type="EMBL" id="NOXT01000081">
    <property type="protein sequence ID" value="OYQ32167.1"/>
    <property type="molecule type" value="Genomic_DNA"/>
</dbReference>
<keyword evidence="13" id="KW-1185">Reference proteome</keyword>
<keyword evidence="3 8" id="KW-1134">Transmembrane beta strand</keyword>
<evidence type="ECO:0000256" key="3">
    <source>
        <dbReference type="ARBA" id="ARBA00022452"/>
    </source>
</evidence>
<proteinExistence type="inferred from homology"/>
<dbReference type="Pfam" id="PF00593">
    <property type="entry name" value="TonB_dep_Rec_b-barrel"/>
    <property type="match status" value="1"/>
</dbReference>
<dbReference type="GO" id="GO:0009279">
    <property type="term" value="C:cell outer membrane"/>
    <property type="evidence" value="ECO:0007669"/>
    <property type="project" value="UniProtKB-SubCell"/>
</dbReference>
<keyword evidence="2 8" id="KW-0813">Transport</keyword>
<comment type="caution">
    <text evidence="12">The sequence shown here is derived from an EMBL/GenBank/DDBJ whole genome shotgun (WGS) entry which is preliminary data.</text>
</comment>
<keyword evidence="7 8" id="KW-0998">Cell outer membrane</keyword>
<evidence type="ECO:0000256" key="8">
    <source>
        <dbReference type="PROSITE-ProRule" id="PRU01360"/>
    </source>
</evidence>
<gene>
    <name evidence="12" type="ORF">CHU93_03685</name>
</gene>
<dbReference type="Proteomes" id="UP000216991">
    <property type="component" value="Unassembled WGS sequence"/>
</dbReference>
<evidence type="ECO:0000313" key="13">
    <source>
        <dbReference type="Proteomes" id="UP000216991"/>
    </source>
</evidence>
<evidence type="ECO:0000256" key="4">
    <source>
        <dbReference type="ARBA" id="ARBA00022692"/>
    </source>
</evidence>
<name>A0A255YSH7_9SPHN</name>
<dbReference type="InterPro" id="IPR000531">
    <property type="entry name" value="Beta-barrel_TonB"/>
</dbReference>